<comment type="similarity">
    <text evidence="2 6">Belongs to the plant self-incompatibility (S1) protein family.</text>
</comment>
<evidence type="ECO:0000256" key="5">
    <source>
        <dbReference type="ARBA" id="ARBA00022729"/>
    </source>
</evidence>
<evidence type="ECO:0000313" key="7">
    <source>
        <dbReference type="EMBL" id="KEH17586.1"/>
    </source>
</evidence>
<keyword evidence="5 6" id="KW-0732">Signal</keyword>
<feature type="signal peptide" evidence="6">
    <location>
        <begin position="1"/>
        <end position="28"/>
    </location>
</feature>
<evidence type="ECO:0000256" key="4">
    <source>
        <dbReference type="ARBA" id="ARBA00022525"/>
    </source>
</evidence>
<comment type="subcellular location">
    <subcellularLocation>
        <location evidence="1 6">Secreted</location>
    </subcellularLocation>
</comment>
<dbReference type="PANTHER" id="PTHR31232:SF43">
    <property type="entry name" value="S-PROTEIN HOMOLOG 29-RELATED"/>
    <property type="match status" value="1"/>
</dbReference>
<dbReference type="PANTHER" id="PTHR31232">
    <property type="match status" value="1"/>
</dbReference>
<dbReference type="InterPro" id="IPR010264">
    <property type="entry name" value="Self-incomp_S1"/>
</dbReference>
<dbReference type="Pfam" id="PF05938">
    <property type="entry name" value="Self-incomp_S1"/>
    <property type="match status" value="1"/>
</dbReference>
<dbReference type="OrthoDB" id="1136020at2759"/>
<evidence type="ECO:0000313" key="10">
    <source>
        <dbReference type="Proteomes" id="UP000002051"/>
    </source>
</evidence>
<reference evidence="8" key="4">
    <citation type="journal article" date="2018" name="Nat. Plants">
        <title>Whole-genome landscape of Medicago truncatula symbiotic genes.</title>
        <authorList>
            <person name="Pecrix Y."/>
            <person name="Gamas P."/>
            <person name="Carrere S."/>
        </authorList>
    </citation>
    <scope>NUCLEOTIDE SEQUENCE</scope>
    <source>
        <tissue evidence="8">Leaves</tissue>
    </source>
</reference>
<organism evidence="7 10">
    <name type="scientific">Medicago truncatula</name>
    <name type="common">Barrel medic</name>
    <name type="synonym">Medicago tribuloides</name>
    <dbReference type="NCBI Taxonomy" id="3880"/>
    <lineage>
        <taxon>Eukaryota</taxon>
        <taxon>Viridiplantae</taxon>
        <taxon>Streptophyta</taxon>
        <taxon>Embryophyta</taxon>
        <taxon>Tracheophyta</taxon>
        <taxon>Spermatophyta</taxon>
        <taxon>Magnoliopsida</taxon>
        <taxon>eudicotyledons</taxon>
        <taxon>Gunneridae</taxon>
        <taxon>Pentapetalae</taxon>
        <taxon>rosids</taxon>
        <taxon>fabids</taxon>
        <taxon>Fabales</taxon>
        <taxon>Fabaceae</taxon>
        <taxon>Papilionoideae</taxon>
        <taxon>50 kb inversion clade</taxon>
        <taxon>NPAAA clade</taxon>
        <taxon>Hologalegina</taxon>
        <taxon>IRL clade</taxon>
        <taxon>Trifolieae</taxon>
        <taxon>Medicago</taxon>
    </lineage>
</organism>
<dbReference type="Proteomes" id="UP000265566">
    <property type="component" value="Chromosome 6"/>
</dbReference>
<evidence type="ECO:0000256" key="3">
    <source>
        <dbReference type="ARBA" id="ARBA00022471"/>
    </source>
</evidence>
<keyword evidence="3 6" id="KW-0713">Self-incompatibility</keyword>
<reference evidence="7 10" key="2">
    <citation type="journal article" date="2014" name="BMC Genomics">
        <title>An improved genome release (version Mt4.0) for the model legume Medicago truncatula.</title>
        <authorList>
            <person name="Tang H."/>
            <person name="Krishnakumar V."/>
            <person name="Bidwell S."/>
            <person name="Rosen B."/>
            <person name="Chan A."/>
            <person name="Zhou S."/>
            <person name="Gentzbittel L."/>
            <person name="Childs K.L."/>
            <person name="Yandell M."/>
            <person name="Gundlach H."/>
            <person name="Mayer K.F."/>
            <person name="Schwartz D.C."/>
            <person name="Town C.D."/>
        </authorList>
    </citation>
    <scope>GENOME REANNOTATION</scope>
    <source>
        <strain evidence="7">A17</strain>
        <strain evidence="9 10">cv. Jemalong A17</strain>
    </source>
</reference>
<dbReference type="Proteomes" id="UP000002051">
    <property type="component" value="Unassembled WGS sequence"/>
</dbReference>
<dbReference type="KEGG" id="mtr:25479502"/>
<accession>A0A072TK77</accession>
<dbReference type="EMBL" id="PSQE01000006">
    <property type="protein sequence ID" value="RHN51931.1"/>
    <property type="molecule type" value="Genomic_DNA"/>
</dbReference>
<reference evidence="9" key="3">
    <citation type="submission" date="2015-06" db="UniProtKB">
        <authorList>
            <consortium name="EnsemblPlants"/>
        </authorList>
    </citation>
    <scope>IDENTIFICATION</scope>
    <source>
        <strain evidence="9">cv. Jemalong A17</strain>
    </source>
</reference>
<proteinExistence type="inferred from homology"/>
<dbReference type="EnsemblPlants" id="KEH17586">
    <property type="protein sequence ID" value="KEH17586"/>
    <property type="gene ID" value="MTR_0007s0440"/>
</dbReference>
<dbReference type="GO" id="GO:0060320">
    <property type="term" value="P:rejection of self pollen"/>
    <property type="evidence" value="ECO:0007669"/>
    <property type="project" value="UniProtKB-KW"/>
</dbReference>
<sequence>MAASSSVALKFSILLIILLAFEATETIAVRVTVTIINQLPAPFFILRCQSRDNDLKVHNVQYGGSYTFSFKPSVIIFKTTLFFCSFTWPSDHRRHYLNVYDEDRDGRNNCDWEINIGGGCLSKKKKKRCFPWRSIKPNAYNTSKIARSNGVAEWKPAHPLAF</sequence>
<evidence type="ECO:0000313" key="8">
    <source>
        <dbReference type="EMBL" id="RHN51931.1"/>
    </source>
</evidence>
<keyword evidence="10" id="KW-1185">Reference proteome</keyword>
<dbReference type="EMBL" id="KL402732">
    <property type="protein sequence ID" value="KEH17586.1"/>
    <property type="molecule type" value="Genomic_DNA"/>
</dbReference>
<evidence type="ECO:0000313" key="9">
    <source>
        <dbReference type="EnsemblPlants" id="KEH17586"/>
    </source>
</evidence>
<evidence type="ECO:0000256" key="2">
    <source>
        <dbReference type="ARBA" id="ARBA00005581"/>
    </source>
</evidence>
<dbReference type="HOGENOM" id="CLU_125658_0_0_1"/>
<protein>
    <recommendedName>
        <fullName evidence="6">S-protein homolog</fullName>
    </recommendedName>
</protein>
<reference evidence="7 10" key="1">
    <citation type="journal article" date="2011" name="Nature">
        <title>The Medicago genome provides insight into the evolution of rhizobial symbioses.</title>
        <authorList>
            <person name="Young N.D."/>
            <person name="Debelle F."/>
            <person name="Oldroyd G.E."/>
            <person name="Geurts R."/>
            <person name="Cannon S.B."/>
            <person name="Udvardi M.K."/>
            <person name="Benedito V.A."/>
            <person name="Mayer K.F."/>
            <person name="Gouzy J."/>
            <person name="Schoof H."/>
            <person name="Van de Peer Y."/>
            <person name="Proost S."/>
            <person name="Cook D.R."/>
            <person name="Meyers B.C."/>
            <person name="Spannagl M."/>
            <person name="Cheung F."/>
            <person name="De Mita S."/>
            <person name="Krishnakumar V."/>
            <person name="Gundlach H."/>
            <person name="Zhou S."/>
            <person name="Mudge J."/>
            <person name="Bharti A.K."/>
            <person name="Murray J.D."/>
            <person name="Naoumkina M.A."/>
            <person name="Rosen B."/>
            <person name="Silverstein K.A."/>
            <person name="Tang H."/>
            <person name="Rombauts S."/>
            <person name="Zhao P.X."/>
            <person name="Zhou P."/>
            <person name="Barbe V."/>
            <person name="Bardou P."/>
            <person name="Bechner M."/>
            <person name="Bellec A."/>
            <person name="Berger A."/>
            <person name="Berges H."/>
            <person name="Bidwell S."/>
            <person name="Bisseling T."/>
            <person name="Choisne N."/>
            <person name="Couloux A."/>
            <person name="Denny R."/>
            <person name="Deshpande S."/>
            <person name="Dai X."/>
            <person name="Doyle J.J."/>
            <person name="Dudez A.M."/>
            <person name="Farmer A.D."/>
            <person name="Fouteau S."/>
            <person name="Franken C."/>
            <person name="Gibelin C."/>
            <person name="Gish J."/>
            <person name="Goldstein S."/>
            <person name="Gonzalez A.J."/>
            <person name="Green P.J."/>
            <person name="Hallab A."/>
            <person name="Hartog M."/>
            <person name="Hua A."/>
            <person name="Humphray S.J."/>
            <person name="Jeong D.H."/>
            <person name="Jing Y."/>
            <person name="Jocker A."/>
            <person name="Kenton S.M."/>
            <person name="Kim D.J."/>
            <person name="Klee K."/>
            <person name="Lai H."/>
            <person name="Lang C."/>
            <person name="Lin S."/>
            <person name="Macmil S.L."/>
            <person name="Magdelenat G."/>
            <person name="Matthews L."/>
            <person name="McCorrison J."/>
            <person name="Monaghan E.L."/>
            <person name="Mun J.H."/>
            <person name="Najar F.Z."/>
            <person name="Nicholson C."/>
            <person name="Noirot C."/>
            <person name="O'Bleness M."/>
            <person name="Paule C.R."/>
            <person name="Poulain J."/>
            <person name="Prion F."/>
            <person name="Qin B."/>
            <person name="Qu C."/>
            <person name="Retzel E.F."/>
            <person name="Riddle C."/>
            <person name="Sallet E."/>
            <person name="Samain S."/>
            <person name="Samson N."/>
            <person name="Sanders I."/>
            <person name="Saurat O."/>
            <person name="Scarpelli C."/>
            <person name="Schiex T."/>
            <person name="Segurens B."/>
            <person name="Severin A.J."/>
            <person name="Sherrier D.J."/>
            <person name="Shi R."/>
            <person name="Sims S."/>
            <person name="Singer S.R."/>
            <person name="Sinharoy S."/>
            <person name="Sterck L."/>
            <person name="Viollet A."/>
            <person name="Wang B.B."/>
            <person name="Wang K."/>
            <person name="Wang M."/>
            <person name="Wang X."/>
            <person name="Warfsmann J."/>
            <person name="Weissenbach J."/>
            <person name="White D.D."/>
            <person name="White J.D."/>
            <person name="Wiley G.B."/>
            <person name="Wincker P."/>
            <person name="Xing Y."/>
            <person name="Yang L."/>
            <person name="Yao Z."/>
            <person name="Ying F."/>
            <person name="Zhai J."/>
            <person name="Zhou L."/>
            <person name="Zuber A."/>
            <person name="Denarie J."/>
            <person name="Dixon R.A."/>
            <person name="May G.D."/>
            <person name="Schwartz D.C."/>
            <person name="Rogers J."/>
            <person name="Quetier F."/>
            <person name="Town C.D."/>
            <person name="Roe B.A."/>
        </authorList>
    </citation>
    <scope>NUCLEOTIDE SEQUENCE [LARGE SCALE GENOMIC DNA]</scope>
    <source>
        <strain evidence="7">A17</strain>
        <strain evidence="9 10">cv. Jemalong A17</strain>
    </source>
</reference>
<name>A0A072TK77_MEDTR</name>
<dbReference type="AlphaFoldDB" id="A0A072TK77"/>
<dbReference type="GO" id="GO:0005576">
    <property type="term" value="C:extracellular region"/>
    <property type="evidence" value="ECO:0007669"/>
    <property type="project" value="UniProtKB-SubCell"/>
</dbReference>
<evidence type="ECO:0000256" key="1">
    <source>
        <dbReference type="ARBA" id="ARBA00004613"/>
    </source>
</evidence>
<evidence type="ECO:0000256" key="6">
    <source>
        <dbReference type="RuleBase" id="RU367044"/>
    </source>
</evidence>
<feature type="chain" id="PRO_5014498744" description="S-protein homolog" evidence="6">
    <location>
        <begin position="29"/>
        <end position="162"/>
    </location>
</feature>
<gene>
    <name evidence="9" type="primary">25479502</name>
    <name evidence="7" type="ORF">MTR_0007s0440</name>
    <name evidence="8" type="ORF">MtrunA17_Chr6g0474651</name>
</gene>
<keyword evidence="4 6" id="KW-0964">Secreted</keyword>
<dbReference type="Gramene" id="rna36504">
    <property type="protein sequence ID" value="RHN51931.1"/>
    <property type="gene ID" value="gene36504"/>
</dbReference>